<dbReference type="GO" id="GO:0005524">
    <property type="term" value="F:ATP binding"/>
    <property type="evidence" value="ECO:0007669"/>
    <property type="project" value="UniProtKB-KW"/>
</dbReference>
<evidence type="ECO:0000313" key="5">
    <source>
        <dbReference type="Proteomes" id="UP000008311"/>
    </source>
</evidence>
<organism evidence="4 5">
    <name type="scientific">Ricinus communis</name>
    <name type="common">Castor bean</name>
    <dbReference type="NCBI Taxonomy" id="3988"/>
    <lineage>
        <taxon>Eukaryota</taxon>
        <taxon>Viridiplantae</taxon>
        <taxon>Streptophyta</taxon>
        <taxon>Embryophyta</taxon>
        <taxon>Tracheophyta</taxon>
        <taxon>Spermatophyta</taxon>
        <taxon>Magnoliopsida</taxon>
        <taxon>eudicotyledons</taxon>
        <taxon>Gunneridae</taxon>
        <taxon>Pentapetalae</taxon>
        <taxon>rosids</taxon>
        <taxon>fabids</taxon>
        <taxon>Malpighiales</taxon>
        <taxon>Euphorbiaceae</taxon>
        <taxon>Acalyphoideae</taxon>
        <taxon>Acalypheae</taxon>
        <taxon>Ricinus</taxon>
    </lineage>
</organism>
<dbReference type="GO" id="GO:0006952">
    <property type="term" value="P:defense response"/>
    <property type="evidence" value="ECO:0000318"/>
    <property type="project" value="GO_Central"/>
</dbReference>
<dbReference type="Proteomes" id="UP000008311">
    <property type="component" value="Unassembled WGS sequence"/>
</dbReference>
<dbReference type="Gene3D" id="3.30.200.20">
    <property type="entry name" value="Phosphorylase Kinase, domain 1"/>
    <property type="match status" value="1"/>
</dbReference>
<evidence type="ECO:0000256" key="2">
    <source>
        <dbReference type="ARBA" id="ARBA00022840"/>
    </source>
</evidence>
<dbReference type="AlphaFoldDB" id="B9RF75"/>
<keyword evidence="2" id="KW-0067">ATP-binding</keyword>
<dbReference type="PANTHER" id="PTHR27005">
    <property type="entry name" value="WALL-ASSOCIATED RECEPTOR KINASE-LIKE 21"/>
    <property type="match status" value="1"/>
</dbReference>
<dbReference type="Gene3D" id="1.10.510.10">
    <property type="entry name" value="Transferase(Phosphotransferase) domain 1"/>
    <property type="match status" value="1"/>
</dbReference>
<dbReference type="FunCoup" id="B9RF75">
    <property type="interactions" value="451"/>
</dbReference>
<dbReference type="InterPro" id="IPR011009">
    <property type="entry name" value="Kinase-like_dom_sf"/>
</dbReference>
<accession>B9RF75</accession>
<dbReference type="PROSITE" id="PS50011">
    <property type="entry name" value="PROTEIN_KINASE_DOM"/>
    <property type="match status" value="1"/>
</dbReference>
<dbReference type="Pfam" id="PF00069">
    <property type="entry name" value="Pkinase"/>
    <property type="match status" value="1"/>
</dbReference>
<keyword evidence="4" id="KW-0418">Kinase</keyword>
<sequence length="330" mass="37278">MEVKEAFLINGSKLLEKSVAFCNGRCNPIRNFSSEELEKATRNYNEKQVLKLDGYFELYKGFLQDRPVIVKKFLEVGVEQLAINEIVYASAMSVHINSIKLLGCCLETPSPILVFESAKEKTLADRIIDRNDDHFEPVKWKLRLKIVADIANVVVYIHTAFPRPIVHRNIKASNILLDEDYVAKLSDFSLCVSIPEGKSRVRDIMAGTMGLIASESLATGYFNEKSDVYSFGVVLLVVLTGQRSFDFSRTETGEQFLLVNHVKKHIETGGFKEMVDPIIVAEEAGNRKGQELEDFRDLALRCIHDSAEERPTMIEVAKQLRHIYLSSCAI</sequence>
<protein>
    <submittedName>
        <fullName evidence="4">Serine-threonine protein kinase, plant-type, putative</fullName>
    </submittedName>
</protein>
<dbReference type="GO" id="GO:0007166">
    <property type="term" value="P:cell surface receptor signaling pathway"/>
    <property type="evidence" value="ECO:0000318"/>
    <property type="project" value="GO_Central"/>
</dbReference>
<keyword evidence="4" id="KW-0808">Transferase</keyword>
<evidence type="ECO:0000259" key="3">
    <source>
        <dbReference type="PROSITE" id="PS50011"/>
    </source>
</evidence>
<evidence type="ECO:0000313" key="4">
    <source>
        <dbReference type="EMBL" id="EEF49846.1"/>
    </source>
</evidence>
<dbReference type="SUPFAM" id="SSF56112">
    <property type="entry name" value="Protein kinase-like (PK-like)"/>
    <property type="match status" value="1"/>
</dbReference>
<dbReference type="InterPro" id="IPR045274">
    <property type="entry name" value="WAK-like"/>
</dbReference>
<keyword evidence="1" id="KW-0547">Nucleotide-binding</keyword>
<dbReference type="InParanoid" id="B9RF75"/>
<dbReference type="eggNOG" id="KOG1187">
    <property type="taxonomic scope" value="Eukaryota"/>
</dbReference>
<dbReference type="EMBL" id="EQ973777">
    <property type="protein sequence ID" value="EEF49846.1"/>
    <property type="molecule type" value="Genomic_DNA"/>
</dbReference>
<evidence type="ECO:0000256" key="1">
    <source>
        <dbReference type="ARBA" id="ARBA00022741"/>
    </source>
</evidence>
<proteinExistence type="predicted"/>
<reference evidence="5" key="1">
    <citation type="journal article" date="2010" name="Nat. Biotechnol.">
        <title>Draft genome sequence of the oilseed species Ricinus communis.</title>
        <authorList>
            <person name="Chan A.P."/>
            <person name="Crabtree J."/>
            <person name="Zhao Q."/>
            <person name="Lorenzi H."/>
            <person name="Orvis J."/>
            <person name="Puiu D."/>
            <person name="Melake-Berhan A."/>
            <person name="Jones K.M."/>
            <person name="Redman J."/>
            <person name="Chen G."/>
            <person name="Cahoon E.B."/>
            <person name="Gedil M."/>
            <person name="Stanke M."/>
            <person name="Haas B.J."/>
            <person name="Wortman J.R."/>
            <person name="Fraser-Liggett C.M."/>
            <person name="Ravel J."/>
            <person name="Rabinowicz P.D."/>
        </authorList>
    </citation>
    <scope>NUCLEOTIDE SEQUENCE [LARGE SCALE GENOMIC DNA]</scope>
    <source>
        <strain evidence="5">cv. Hale</strain>
    </source>
</reference>
<dbReference type="STRING" id="3988.B9RF75"/>
<dbReference type="PANTHER" id="PTHR27005:SF499">
    <property type="entry name" value="PROTEIN KINASE DOMAIN-CONTAINING PROTEIN"/>
    <property type="match status" value="1"/>
</dbReference>
<gene>
    <name evidence="4" type="ORF">RCOM_1432140</name>
</gene>
<feature type="domain" description="Protein kinase" evidence="3">
    <location>
        <begin position="44"/>
        <end position="325"/>
    </location>
</feature>
<dbReference type="GO" id="GO:0005886">
    <property type="term" value="C:plasma membrane"/>
    <property type="evidence" value="ECO:0000318"/>
    <property type="project" value="GO_Central"/>
</dbReference>
<keyword evidence="5" id="KW-1185">Reference proteome</keyword>
<dbReference type="GO" id="GO:0004672">
    <property type="term" value="F:protein kinase activity"/>
    <property type="evidence" value="ECO:0007669"/>
    <property type="project" value="InterPro"/>
</dbReference>
<name>B9RF75_RICCO</name>
<dbReference type="InterPro" id="IPR000719">
    <property type="entry name" value="Prot_kinase_dom"/>
</dbReference>